<dbReference type="GO" id="GO:0045152">
    <property type="term" value="F:antisigma factor binding"/>
    <property type="evidence" value="ECO:0007669"/>
    <property type="project" value="TreeGrafter"/>
</dbReference>
<dbReference type="EMBL" id="BBYR01000001">
    <property type="protein sequence ID" value="GAP33586.1"/>
    <property type="molecule type" value="Genomic_DNA"/>
</dbReference>
<sequence length="347" mass="38455">MRTARAWRRASVWFAGAFLSLAAWGQTAGAAAPSPAVGEPIAAKDARAWMQRLQEAPQRRNFQGTFVVTAGGAVSSARIAHYQVGPQQFERIESLDGQARQVFRHNELVHTLWPQTRLALVEHRDKVSAFPAMLQGADERTAEFYEFRLLGDDRVAGREAQVLAMVPRDEWRFAYRLWADRETGLLLRADVLNAAGERLESSAFSEVAVNVRPQADAVLSAMKKLDGYRVVRPTPTPTQLAHEGWTQKRLVPGFRTLSCIRRVLAAAGEAESASAPQVLQTVYSDGLTYVSVFIEPYSPERHTRAMLTNVGATHTLMMRQGDWWFTAVGDVPGAALRAFVKGIERAP</sequence>
<evidence type="ECO:0000313" key="9">
    <source>
        <dbReference type="Proteomes" id="UP000037660"/>
    </source>
</evidence>
<dbReference type="Pfam" id="PF03888">
    <property type="entry name" value="MucB_RseB"/>
    <property type="match status" value="1"/>
</dbReference>
<dbReference type="InterPro" id="IPR033434">
    <property type="entry name" value="MucB/RseB_N"/>
</dbReference>
<evidence type="ECO:0000256" key="1">
    <source>
        <dbReference type="ARBA" id="ARBA00004418"/>
    </source>
</evidence>
<comment type="caution">
    <text evidence="8">The sequence shown here is derived from an EMBL/GenBank/DDBJ whole genome shotgun (WGS) entry which is preliminary data.</text>
</comment>
<proteinExistence type="inferred from homology"/>
<dbReference type="InterPro" id="IPR005588">
    <property type="entry name" value="MucB_RseB"/>
</dbReference>
<name>A0A0K8NT55_PISS1</name>
<evidence type="ECO:0000256" key="3">
    <source>
        <dbReference type="ARBA" id="ARBA00022729"/>
    </source>
</evidence>
<dbReference type="Pfam" id="PF17188">
    <property type="entry name" value="MucB_RseB_C"/>
    <property type="match status" value="1"/>
</dbReference>
<accession>A0A0K8NT55</accession>
<dbReference type="PIRSF" id="PIRSF005427">
    <property type="entry name" value="RseB"/>
    <property type="match status" value="1"/>
</dbReference>
<dbReference type="PANTHER" id="PTHR38782:SF1">
    <property type="entry name" value="SIGMA-E FACTOR REGULATORY PROTEIN RSEB"/>
    <property type="match status" value="1"/>
</dbReference>
<evidence type="ECO:0000259" key="6">
    <source>
        <dbReference type="Pfam" id="PF03888"/>
    </source>
</evidence>
<dbReference type="GO" id="GO:0030288">
    <property type="term" value="C:outer membrane-bounded periplasmic space"/>
    <property type="evidence" value="ECO:0007669"/>
    <property type="project" value="TreeGrafter"/>
</dbReference>
<dbReference type="STRING" id="1547922.ISF6_0032"/>
<dbReference type="CDD" id="cd16327">
    <property type="entry name" value="RseB"/>
    <property type="match status" value="1"/>
</dbReference>
<evidence type="ECO:0000256" key="2">
    <source>
        <dbReference type="ARBA" id="ARBA00008150"/>
    </source>
</evidence>
<dbReference type="Gene3D" id="2.50.20.10">
    <property type="entry name" value="Lipoprotein localisation LolA/LolB/LppX"/>
    <property type="match status" value="1"/>
</dbReference>
<evidence type="ECO:0000256" key="4">
    <source>
        <dbReference type="ARBA" id="ARBA00022764"/>
    </source>
</evidence>
<comment type="similarity">
    <text evidence="2">Belongs to the RseB family.</text>
</comment>
<dbReference type="PANTHER" id="PTHR38782">
    <property type="match status" value="1"/>
</dbReference>
<protein>
    <submittedName>
        <fullName evidence="8">Sigma factor RpoE negative regulatory protein RseB</fullName>
    </submittedName>
</protein>
<evidence type="ECO:0000256" key="5">
    <source>
        <dbReference type="SAM" id="SignalP"/>
    </source>
</evidence>
<evidence type="ECO:0000259" key="7">
    <source>
        <dbReference type="Pfam" id="PF17188"/>
    </source>
</evidence>
<feature type="domain" description="MucB/RseB C-terminal" evidence="7">
    <location>
        <begin position="241"/>
        <end position="344"/>
    </location>
</feature>
<dbReference type="InterPro" id="IPR033436">
    <property type="entry name" value="MucB/RseB_C"/>
</dbReference>
<feature type="chain" id="PRO_5005513311" evidence="5">
    <location>
        <begin position="26"/>
        <end position="347"/>
    </location>
</feature>
<keyword evidence="9" id="KW-1185">Reference proteome</keyword>
<feature type="signal peptide" evidence="5">
    <location>
        <begin position="1"/>
        <end position="25"/>
    </location>
</feature>
<organism evidence="8 9">
    <name type="scientific">Piscinibacter sakaiensis</name>
    <name type="common">Ideonella sakaiensis</name>
    <dbReference type="NCBI Taxonomy" id="1547922"/>
    <lineage>
        <taxon>Bacteria</taxon>
        <taxon>Pseudomonadati</taxon>
        <taxon>Pseudomonadota</taxon>
        <taxon>Betaproteobacteria</taxon>
        <taxon>Burkholderiales</taxon>
        <taxon>Sphaerotilaceae</taxon>
        <taxon>Piscinibacter</taxon>
    </lineage>
</organism>
<reference evidence="8 9" key="2">
    <citation type="journal article" date="2016" name="Science">
        <title>A bacterium that degrades and assimilates poly(ethylene terephthalate).</title>
        <authorList>
            <person name="Yoshida S."/>
            <person name="Hiraga K."/>
            <person name="Takehana T."/>
            <person name="Taniguchi I."/>
            <person name="Yamaji H."/>
            <person name="Maeda Y."/>
            <person name="Toyohara K."/>
            <person name="Miyamoto K."/>
            <person name="Kimura Y."/>
            <person name="Oda K."/>
        </authorList>
    </citation>
    <scope>NUCLEOTIDE SEQUENCE [LARGE SCALE GENOMIC DNA]</scope>
    <source>
        <strain evidence="9">NBRC 110686 / TISTR 2288 / 201-F6</strain>
    </source>
</reference>
<gene>
    <name evidence="8" type="ORF">ISF6_0032</name>
</gene>
<dbReference type="AlphaFoldDB" id="A0A0K8NT55"/>
<keyword evidence="3 5" id="KW-0732">Signal</keyword>
<evidence type="ECO:0000313" key="8">
    <source>
        <dbReference type="EMBL" id="GAP33586.1"/>
    </source>
</evidence>
<dbReference type="GO" id="GO:0032885">
    <property type="term" value="P:regulation of polysaccharide biosynthetic process"/>
    <property type="evidence" value="ECO:0007669"/>
    <property type="project" value="TreeGrafter"/>
</dbReference>
<dbReference type="Gene3D" id="3.30.200.100">
    <property type="entry name" value="MucB/RseB, C-terminal domain"/>
    <property type="match status" value="1"/>
</dbReference>
<reference evidence="9" key="1">
    <citation type="submission" date="2015-07" db="EMBL/GenBank/DDBJ databases">
        <title>Discovery of a poly(ethylene terephthalate assimilation.</title>
        <authorList>
            <person name="Yoshida S."/>
            <person name="Hiraga K."/>
            <person name="Takehana T."/>
            <person name="Taniguchi I."/>
            <person name="Yamaji H."/>
            <person name="Maeda Y."/>
            <person name="Toyohara K."/>
            <person name="Miyamoto K."/>
            <person name="Kimura Y."/>
            <person name="Oda K."/>
        </authorList>
    </citation>
    <scope>NUCLEOTIDE SEQUENCE [LARGE SCALE GENOMIC DNA]</scope>
    <source>
        <strain evidence="9">NBRC 110686 / TISTR 2288 / 201-F6</strain>
    </source>
</reference>
<keyword evidence="4" id="KW-0574">Periplasm</keyword>
<comment type="subcellular location">
    <subcellularLocation>
        <location evidence="1">Periplasm</location>
    </subcellularLocation>
</comment>
<dbReference type="InterPro" id="IPR038484">
    <property type="entry name" value="MucB/RseB_C_sf"/>
</dbReference>
<dbReference type="Proteomes" id="UP000037660">
    <property type="component" value="Unassembled WGS sequence"/>
</dbReference>
<feature type="domain" description="MucB/RseB N-terminal" evidence="6">
    <location>
        <begin position="45"/>
        <end position="218"/>
    </location>
</feature>